<accession>A0ABN0QV47</accession>
<proteinExistence type="predicted"/>
<feature type="compositionally biased region" description="Basic and acidic residues" evidence="1">
    <location>
        <begin position="59"/>
        <end position="69"/>
    </location>
</feature>
<evidence type="ECO:0000256" key="1">
    <source>
        <dbReference type="SAM" id="MobiDB-lite"/>
    </source>
</evidence>
<organism evidence="2 3">
    <name type="scientific">Mycobacterium ulcerans str. Harvey</name>
    <dbReference type="NCBI Taxonomy" id="1299332"/>
    <lineage>
        <taxon>Bacteria</taxon>
        <taxon>Bacillati</taxon>
        <taxon>Actinomycetota</taxon>
        <taxon>Actinomycetes</taxon>
        <taxon>Mycobacteriales</taxon>
        <taxon>Mycobacteriaceae</taxon>
        <taxon>Mycobacterium</taxon>
        <taxon>Mycobacterium ulcerans group</taxon>
    </lineage>
</organism>
<protein>
    <submittedName>
        <fullName evidence="2">Transposase family protein</fullName>
    </submittedName>
</protein>
<name>A0ABN0QV47_MYCUL</name>
<reference evidence="2 3" key="1">
    <citation type="submission" date="2014-01" db="EMBL/GenBank/DDBJ databases">
        <authorList>
            <person name="Dobos K."/>
            <person name="Lenaerts A."/>
            <person name="Ordway D."/>
            <person name="DeGroote M.A."/>
            <person name="Parker T."/>
            <person name="Sizemore C."/>
            <person name="Tallon L.J."/>
            <person name="Sadzewicz L.K."/>
            <person name="Sengamalay N."/>
            <person name="Fraser C.M."/>
            <person name="Hine E."/>
            <person name="Shefchek K.A."/>
            <person name="Das S.P."/>
            <person name="Tettelin H."/>
        </authorList>
    </citation>
    <scope>NUCLEOTIDE SEQUENCE [LARGE SCALE GENOMIC DNA]</scope>
    <source>
        <strain evidence="2 3">Harvey</strain>
    </source>
</reference>
<evidence type="ECO:0000313" key="2">
    <source>
        <dbReference type="EMBL" id="EUA88675.1"/>
    </source>
</evidence>
<dbReference type="EMBL" id="JAOL01000136">
    <property type="protein sequence ID" value="EUA88675.1"/>
    <property type="molecule type" value="Genomic_DNA"/>
</dbReference>
<gene>
    <name evidence="2" type="ORF">I551_4819</name>
</gene>
<dbReference type="Proteomes" id="UP000020681">
    <property type="component" value="Unassembled WGS sequence"/>
</dbReference>
<evidence type="ECO:0000313" key="3">
    <source>
        <dbReference type="Proteomes" id="UP000020681"/>
    </source>
</evidence>
<sequence>MTWMRQHCGIENNLHWIHDVTFDEDRHRHIPKRRTGPSNATQHRDQSAPPQRRRQHRRSLPDHRFDRQPPPRPPQSTISQLTSLLINNAGALATQRTLAIRHSDSVMPSRATPPAPLWSRASLRRNVPEDRRHTPTALHCQRRCPAPNRPNRQDRGTRGSPGTAASSIRRRARYAAPTKPSGAPSHVRACGLPTTRGLFGSRPPAPAAGW</sequence>
<feature type="region of interest" description="Disordered" evidence="1">
    <location>
        <begin position="28"/>
        <end position="77"/>
    </location>
</feature>
<feature type="region of interest" description="Disordered" evidence="1">
    <location>
        <begin position="141"/>
        <end position="210"/>
    </location>
</feature>
<keyword evidence="3" id="KW-1185">Reference proteome</keyword>
<comment type="caution">
    <text evidence="2">The sequence shown here is derived from an EMBL/GenBank/DDBJ whole genome shotgun (WGS) entry which is preliminary data.</text>
</comment>